<sequence length="187" mass="20356">MGLLRPHKPSEYPSFLLYFLDQTHVTVTVGTAGTILYTQSPHAVWFSLGAVASTLMAKVAKKLIREPRPDSPPPDSNKTAPVKSKQTYGMPSSHSTALSYYFFYLFPLLPLATSSAWGERAVLTAVCALTIWSRVELGYHTVAQVLGGGVVGAVGAVTWSTLWNSVPAIETTLQSAISWTRDLVWPM</sequence>
<dbReference type="GO" id="GO:0042392">
    <property type="term" value="F:sphingosine-1-phosphate phosphatase activity"/>
    <property type="evidence" value="ECO:0007669"/>
    <property type="project" value="TreeGrafter"/>
</dbReference>
<dbReference type="Gene3D" id="1.20.144.10">
    <property type="entry name" value="Phosphatidic acid phosphatase type 2/haloperoxidase"/>
    <property type="match status" value="1"/>
</dbReference>
<evidence type="ECO:0000259" key="2">
    <source>
        <dbReference type="SMART" id="SM00014"/>
    </source>
</evidence>
<name>A0A7D8ZPM1_VANHU</name>
<dbReference type="Proteomes" id="UP000473826">
    <property type="component" value="Unassembled WGS sequence"/>
</dbReference>
<comment type="caution">
    <text evidence="3">The sequence shown here is derived from an EMBL/GenBank/DDBJ whole genome shotgun (WGS) entry which is preliminary data.</text>
</comment>
<dbReference type="OrthoDB" id="302705at2759"/>
<evidence type="ECO:0000313" key="3">
    <source>
        <dbReference type="EMBL" id="TXT10684.1"/>
    </source>
</evidence>
<dbReference type="AlphaFoldDB" id="A0A7D8ZPM1"/>
<proteinExistence type="predicted"/>
<dbReference type="PANTHER" id="PTHR14969">
    <property type="entry name" value="SPHINGOSINE-1-PHOSPHATE PHOSPHOHYDROLASE"/>
    <property type="match status" value="1"/>
</dbReference>
<protein>
    <recommendedName>
        <fullName evidence="2">Phosphatidic acid phosphatase type 2/haloperoxidase domain-containing protein</fullName>
    </recommendedName>
</protein>
<dbReference type="PANTHER" id="PTHR14969:SF13">
    <property type="entry name" value="AT30094P"/>
    <property type="match status" value="1"/>
</dbReference>
<reference evidence="3 4" key="1">
    <citation type="journal article" date="2019" name="PLoS Genet.">
        <title>Convergent evolution of linked mating-type loci in basidiomycete fungi.</title>
        <authorList>
            <person name="Sun S."/>
            <person name="Coelho M.A."/>
            <person name="Heitman J."/>
            <person name="Nowrousian M."/>
        </authorList>
    </citation>
    <scope>NUCLEOTIDE SEQUENCE [LARGE SCALE GENOMIC DNA]</scope>
    <source>
        <strain evidence="3 4">CBS 4282</strain>
    </source>
</reference>
<evidence type="ECO:0000313" key="4">
    <source>
        <dbReference type="Proteomes" id="UP000473826"/>
    </source>
</evidence>
<feature type="domain" description="Phosphatidic acid phosphatase type 2/haloperoxidase" evidence="2">
    <location>
        <begin position="43"/>
        <end position="160"/>
    </location>
</feature>
<keyword evidence="4" id="KW-1185">Reference proteome</keyword>
<dbReference type="Pfam" id="PF01569">
    <property type="entry name" value="PAP2"/>
    <property type="match status" value="1"/>
</dbReference>
<dbReference type="SMART" id="SM00014">
    <property type="entry name" value="acidPPc"/>
    <property type="match status" value="1"/>
</dbReference>
<accession>A0A7D8ZPM1</accession>
<dbReference type="SUPFAM" id="SSF48317">
    <property type="entry name" value="Acid phosphatase/Vanadium-dependent haloperoxidase"/>
    <property type="match status" value="1"/>
</dbReference>
<dbReference type="InterPro" id="IPR036938">
    <property type="entry name" value="PAP2/HPO_sf"/>
</dbReference>
<dbReference type="EMBL" id="QKWK01000005">
    <property type="protein sequence ID" value="TXT10684.1"/>
    <property type="molecule type" value="Genomic_DNA"/>
</dbReference>
<evidence type="ECO:0000256" key="1">
    <source>
        <dbReference type="SAM" id="MobiDB-lite"/>
    </source>
</evidence>
<gene>
    <name evidence="3" type="ORF">VHUM_02189</name>
</gene>
<feature type="region of interest" description="Disordered" evidence="1">
    <location>
        <begin position="65"/>
        <end position="91"/>
    </location>
</feature>
<dbReference type="InterPro" id="IPR000326">
    <property type="entry name" value="PAP2/HPO"/>
</dbReference>
<organism evidence="3 4">
    <name type="scientific">Vanrija humicola</name>
    <name type="common">Yeast</name>
    <name type="synonym">Cryptococcus humicola</name>
    <dbReference type="NCBI Taxonomy" id="5417"/>
    <lineage>
        <taxon>Eukaryota</taxon>
        <taxon>Fungi</taxon>
        <taxon>Dikarya</taxon>
        <taxon>Basidiomycota</taxon>
        <taxon>Agaricomycotina</taxon>
        <taxon>Tremellomycetes</taxon>
        <taxon>Trichosporonales</taxon>
        <taxon>Trichosporonaceae</taxon>
        <taxon>Vanrija</taxon>
    </lineage>
</organism>